<gene>
    <name evidence="1" type="ORF">CHGG_00497</name>
</gene>
<dbReference type="HOGENOM" id="CLU_1875198_0_0_1"/>
<dbReference type="EMBL" id="CH408029">
    <property type="protein sequence ID" value="EAQ92262.1"/>
    <property type="molecule type" value="Genomic_DNA"/>
</dbReference>
<keyword evidence="2" id="KW-1185">Reference proteome</keyword>
<sequence length="136" mass="14906">MDPKFRADLQRRERGNDQKAKLISWPHADLETHCRKLLVILVRGKVTALVSEAVPLVRPPLERCGVEMVLGLGGRERWDPAGNFLERPDSQMLCAKYLGGAANGPMDIEAMPATSSVRPAGVLRLAQRAEDCGGPH</sequence>
<proteinExistence type="predicted"/>
<accession>Q2HH07</accession>
<dbReference type="AlphaFoldDB" id="Q2HH07"/>
<dbReference type="RefSeq" id="XP_001219718.1">
    <property type="nucleotide sequence ID" value="XM_001219717.1"/>
</dbReference>
<evidence type="ECO:0000313" key="2">
    <source>
        <dbReference type="Proteomes" id="UP000001056"/>
    </source>
</evidence>
<name>Q2HH07_CHAGB</name>
<reference evidence="2" key="1">
    <citation type="journal article" date="2015" name="Genome Announc.">
        <title>Draft genome sequence of the cellulolytic fungus Chaetomium globosum.</title>
        <authorList>
            <person name="Cuomo C.A."/>
            <person name="Untereiner W.A."/>
            <person name="Ma L.-J."/>
            <person name="Grabherr M."/>
            <person name="Birren B.W."/>
        </authorList>
    </citation>
    <scope>NUCLEOTIDE SEQUENCE [LARGE SCALE GENOMIC DNA]</scope>
    <source>
        <strain evidence="2">ATCC 6205 / CBS 148.51 / DSM 1962 / NBRC 6347 / NRRL 1970</strain>
    </source>
</reference>
<evidence type="ECO:0000313" key="1">
    <source>
        <dbReference type="EMBL" id="EAQ92262.1"/>
    </source>
</evidence>
<dbReference type="InParanoid" id="Q2HH07"/>
<organism evidence="1 2">
    <name type="scientific">Chaetomium globosum (strain ATCC 6205 / CBS 148.51 / DSM 1962 / NBRC 6347 / NRRL 1970)</name>
    <name type="common">Soil fungus</name>
    <dbReference type="NCBI Taxonomy" id="306901"/>
    <lineage>
        <taxon>Eukaryota</taxon>
        <taxon>Fungi</taxon>
        <taxon>Dikarya</taxon>
        <taxon>Ascomycota</taxon>
        <taxon>Pezizomycotina</taxon>
        <taxon>Sordariomycetes</taxon>
        <taxon>Sordariomycetidae</taxon>
        <taxon>Sordariales</taxon>
        <taxon>Chaetomiaceae</taxon>
        <taxon>Chaetomium</taxon>
    </lineage>
</organism>
<dbReference type="VEuPathDB" id="FungiDB:CHGG_00497"/>
<dbReference type="GeneID" id="4387922"/>
<protein>
    <submittedName>
        <fullName evidence="1">Uncharacterized protein</fullName>
    </submittedName>
</protein>
<dbReference type="Proteomes" id="UP000001056">
    <property type="component" value="Unassembled WGS sequence"/>
</dbReference>